<dbReference type="EMBL" id="CAJVCH010114724">
    <property type="protein sequence ID" value="CAG7724870.1"/>
    <property type="molecule type" value="Genomic_DNA"/>
</dbReference>
<evidence type="ECO:0000256" key="4">
    <source>
        <dbReference type="ARBA" id="ARBA00022801"/>
    </source>
</evidence>
<name>A0A8J2KD43_9HEXA</name>
<keyword evidence="4" id="KW-0378">Hydrolase</keyword>
<sequence length="529" mass="60422">MRKLLYISSFFLAILTIPGLQGAPTEPELFLTKYIKDGQLDKARELSSDHMKQFHLKSSTSDKLQSFSGYLTVDEAVNSNIFFWFFPALENPATAPVVMWMSENTGFSCLKGVFLETGPFYLDENLELKDRNHSWVQTHSMLYIDAPVGVGFSFTDKEEGYARNTQEESAEVYEALIQFFTLFSDYAKNDFYLAGELAAADHAPRIVSVIHDNNEKVPKVKINLKGMMFGSPVFNMPVQLHFGKYFYNMGLIDVEQRDMIIAEEEKVLALIKEKKFKEAHDILIKIVFYPNNMYQQFSGLESSLNILANKPPKEIGRFTKFMDSNEVHNYLHVGLHKFSLINWKVHDQFNNEIMTFDGSSLESIMDKGYKVLIFSGQFDPISVPPGVRNAIEALKWKGAEDFKKAPRTIWKVKDDVAGYARSFGDLTYVLVRNSGRYVMMDNPEWGYELAKHFTSGKSFDIKSVKKERNAGTSNRWTHPKPQHPTRVVRETSKPGTPGNILAAFEQQKQGFDQEELNKLLVGFVRLIAC</sequence>
<dbReference type="GO" id="GO:0006508">
    <property type="term" value="P:proteolysis"/>
    <property type="evidence" value="ECO:0007669"/>
    <property type="project" value="UniProtKB-KW"/>
</dbReference>
<gene>
    <name evidence="8" type="ORF">AFUS01_LOCUS13863</name>
</gene>
<dbReference type="PANTHER" id="PTHR11802">
    <property type="entry name" value="SERINE PROTEASE FAMILY S10 SERINE CARBOXYPEPTIDASE"/>
    <property type="match status" value="1"/>
</dbReference>
<keyword evidence="5" id="KW-0325">Glycoprotein</keyword>
<dbReference type="AlphaFoldDB" id="A0A8J2KD43"/>
<evidence type="ECO:0000256" key="7">
    <source>
        <dbReference type="SAM" id="SignalP"/>
    </source>
</evidence>
<comment type="caution">
    <text evidence="8">The sequence shown here is derived from an EMBL/GenBank/DDBJ whole genome shotgun (WGS) entry which is preliminary data.</text>
</comment>
<dbReference type="GO" id="GO:0004185">
    <property type="term" value="F:serine-type carboxypeptidase activity"/>
    <property type="evidence" value="ECO:0007669"/>
    <property type="project" value="InterPro"/>
</dbReference>
<keyword evidence="2" id="KW-0645">Protease</keyword>
<keyword evidence="1" id="KW-0121">Carboxypeptidase</keyword>
<dbReference type="InterPro" id="IPR001563">
    <property type="entry name" value="Peptidase_S10"/>
</dbReference>
<dbReference type="PANTHER" id="PTHR11802:SF472">
    <property type="entry name" value="SERINE CARBOXYPEPTIDASE CPVL-RELATED"/>
    <property type="match status" value="1"/>
</dbReference>
<evidence type="ECO:0000256" key="3">
    <source>
        <dbReference type="ARBA" id="ARBA00022729"/>
    </source>
</evidence>
<feature type="signal peptide" evidence="7">
    <location>
        <begin position="1"/>
        <end position="22"/>
    </location>
</feature>
<protein>
    <submittedName>
        <fullName evidence="8">Uncharacterized protein</fullName>
    </submittedName>
</protein>
<evidence type="ECO:0000256" key="6">
    <source>
        <dbReference type="SAM" id="MobiDB-lite"/>
    </source>
</evidence>
<dbReference type="Proteomes" id="UP000708208">
    <property type="component" value="Unassembled WGS sequence"/>
</dbReference>
<evidence type="ECO:0000256" key="1">
    <source>
        <dbReference type="ARBA" id="ARBA00022645"/>
    </source>
</evidence>
<feature type="chain" id="PRO_5035191173" evidence="7">
    <location>
        <begin position="23"/>
        <end position="529"/>
    </location>
</feature>
<dbReference type="Pfam" id="PF00450">
    <property type="entry name" value="Peptidase_S10"/>
    <property type="match status" value="1"/>
</dbReference>
<evidence type="ECO:0000256" key="5">
    <source>
        <dbReference type="ARBA" id="ARBA00023180"/>
    </source>
</evidence>
<dbReference type="OrthoDB" id="443318at2759"/>
<evidence type="ECO:0000313" key="8">
    <source>
        <dbReference type="EMBL" id="CAG7724870.1"/>
    </source>
</evidence>
<evidence type="ECO:0000313" key="9">
    <source>
        <dbReference type="Proteomes" id="UP000708208"/>
    </source>
</evidence>
<keyword evidence="3 7" id="KW-0732">Signal</keyword>
<reference evidence="8" key="1">
    <citation type="submission" date="2021-06" db="EMBL/GenBank/DDBJ databases">
        <authorList>
            <person name="Hodson N. C."/>
            <person name="Mongue J. A."/>
            <person name="Jaron S. K."/>
        </authorList>
    </citation>
    <scope>NUCLEOTIDE SEQUENCE</scope>
</reference>
<accession>A0A8J2KD43</accession>
<feature type="region of interest" description="Disordered" evidence="6">
    <location>
        <begin position="468"/>
        <end position="493"/>
    </location>
</feature>
<proteinExistence type="predicted"/>
<keyword evidence="9" id="KW-1185">Reference proteome</keyword>
<evidence type="ECO:0000256" key="2">
    <source>
        <dbReference type="ARBA" id="ARBA00022670"/>
    </source>
</evidence>
<organism evidence="8 9">
    <name type="scientific">Allacma fusca</name>
    <dbReference type="NCBI Taxonomy" id="39272"/>
    <lineage>
        <taxon>Eukaryota</taxon>
        <taxon>Metazoa</taxon>
        <taxon>Ecdysozoa</taxon>
        <taxon>Arthropoda</taxon>
        <taxon>Hexapoda</taxon>
        <taxon>Collembola</taxon>
        <taxon>Symphypleona</taxon>
        <taxon>Sminthuridae</taxon>
        <taxon>Allacma</taxon>
    </lineage>
</organism>